<dbReference type="Gene3D" id="1.10.10.10">
    <property type="entry name" value="Winged helix-like DNA-binding domain superfamily/Winged helix DNA-binding domain"/>
    <property type="match status" value="1"/>
</dbReference>
<dbReference type="InterPro" id="IPR036388">
    <property type="entry name" value="WH-like_DNA-bd_sf"/>
</dbReference>
<dbReference type="InterPro" id="IPR036890">
    <property type="entry name" value="HATPase_C_sf"/>
</dbReference>
<dbReference type="InterPro" id="IPR016032">
    <property type="entry name" value="Sig_transdc_resp-reg_C-effctor"/>
</dbReference>
<evidence type="ECO:0000256" key="3">
    <source>
        <dbReference type="ARBA" id="ARBA00023163"/>
    </source>
</evidence>
<dbReference type="SUPFAM" id="SSF46894">
    <property type="entry name" value="C-terminal effector domain of the bipartite response regulators"/>
    <property type="match status" value="1"/>
</dbReference>
<dbReference type="Gene3D" id="3.30.565.10">
    <property type="entry name" value="Histidine kinase-like ATPase, C-terminal domain"/>
    <property type="match status" value="1"/>
</dbReference>
<evidence type="ECO:0000313" key="5">
    <source>
        <dbReference type="EMBL" id="GGM22866.1"/>
    </source>
</evidence>
<dbReference type="PANTHER" id="PTHR44688">
    <property type="entry name" value="DNA-BINDING TRANSCRIPTIONAL ACTIVATOR DEVR_DOSR"/>
    <property type="match status" value="1"/>
</dbReference>
<dbReference type="PROSITE" id="PS50043">
    <property type="entry name" value="HTH_LUXR_2"/>
    <property type="match status" value="1"/>
</dbReference>
<proteinExistence type="predicted"/>
<dbReference type="PANTHER" id="PTHR44688:SF16">
    <property type="entry name" value="DNA-BINDING TRANSCRIPTIONAL ACTIVATOR DEVR_DOSR"/>
    <property type="match status" value="1"/>
</dbReference>
<dbReference type="SMART" id="SM00421">
    <property type="entry name" value="HTH_LUXR"/>
    <property type="match status" value="1"/>
</dbReference>
<reference evidence="5" key="2">
    <citation type="submission" date="2020-09" db="EMBL/GenBank/DDBJ databases">
        <authorList>
            <person name="Sun Q."/>
            <person name="Ohkuma M."/>
        </authorList>
    </citation>
    <scope>NUCLEOTIDE SEQUENCE</scope>
    <source>
        <strain evidence="5">JCM 3051</strain>
    </source>
</reference>
<dbReference type="EMBL" id="BMPT01000006">
    <property type="protein sequence ID" value="GGM22866.1"/>
    <property type="molecule type" value="Genomic_DNA"/>
</dbReference>
<organism evidence="5 6">
    <name type="scientific">Promicromonospora citrea</name>
    <dbReference type="NCBI Taxonomy" id="43677"/>
    <lineage>
        <taxon>Bacteria</taxon>
        <taxon>Bacillati</taxon>
        <taxon>Actinomycetota</taxon>
        <taxon>Actinomycetes</taxon>
        <taxon>Micrococcales</taxon>
        <taxon>Promicromonosporaceae</taxon>
        <taxon>Promicromonospora</taxon>
    </lineage>
</organism>
<evidence type="ECO:0000256" key="2">
    <source>
        <dbReference type="ARBA" id="ARBA00023125"/>
    </source>
</evidence>
<keyword evidence="2" id="KW-0238">DNA-binding</keyword>
<keyword evidence="1" id="KW-0805">Transcription regulation</keyword>
<accession>A0A8H9L2M3</accession>
<reference evidence="5" key="1">
    <citation type="journal article" date="2014" name="Int. J. Syst. Evol. Microbiol.">
        <title>Complete genome sequence of Corynebacterium casei LMG S-19264T (=DSM 44701T), isolated from a smear-ripened cheese.</title>
        <authorList>
            <consortium name="US DOE Joint Genome Institute (JGI-PGF)"/>
            <person name="Walter F."/>
            <person name="Albersmeier A."/>
            <person name="Kalinowski J."/>
            <person name="Ruckert C."/>
        </authorList>
    </citation>
    <scope>NUCLEOTIDE SEQUENCE</scope>
    <source>
        <strain evidence="5">JCM 3051</strain>
    </source>
</reference>
<dbReference type="CDD" id="cd06170">
    <property type="entry name" value="LuxR_C_like"/>
    <property type="match status" value="1"/>
</dbReference>
<dbReference type="InterPro" id="IPR000792">
    <property type="entry name" value="Tscrpt_reg_LuxR_C"/>
</dbReference>
<dbReference type="AlphaFoldDB" id="A0A8H9L2M3"/>
<name>A0A8H9L2M3_9MICO</name>
<dbReference type="PROSITE" id="PS00622">
    <property type="entry name" value="HTH_LUXR_1"/>
    <property type="match status" value="1"/>
</dbReference>
<sequence>MLAGITEALRTSDQTERAQRLSSALSGLVPHRALAMLVDGCDRAPLGTAGDRDVATRITVSDLARLGAAIGTAPHWQGDAELAGDLRPVVVVAAPEPSSVLVLVREGTNSVPAERLTTLAEAWSLFAVATQQTFDRATAIDLSASRAAAGERLRVTTELTDHHRVALTGILGALRARHLDDRAARQTAVDLAATALVDLRSATTHQRALNDEPLTKAFERLREELRPVARYAAARIEFAGPSGRSADAPVPAAVAHAARAVARGAVLQVLEQGDAGRIRVAWALGDGLEVSVRDDGPGTDGSPLGDDALAESARALGGTFRAERVPGWGTTVVARIPLDDATGVDTTASDPLAALRPREVEVLTGLADGLRNREIAEKLTISENTVKFHVANVLAKLGVGSRNHAALVAREAGLGPSRSLRAA</sequence>
<dbReference type="Proteomes" id="UP000655589">
    <property type="component" value="Unassembled WGS sequence"/>
</dbReference>
<dbReference type="GO" id="GO:0003677">
    <property type="term" value="F:DNA binding"/>
    <property type="evidence" value="ECO:0007669"/>
    <property type="project" value="UniProtKB-KW"/>
</dbReference>
<gene>
    <name evidence="5" type="ORF">GCM10010102_18260</name>
</gene>
<evidence type="ECO:0000256" key="1">
    <source>
        <dbReference type="ARBA" id="ARBA00023015"/>
    </source>
</evidence>
<protein>
    <submittedName>
        <fullName evidence="5">Helix-turn-helix transcriptional regulator</fullName>
    </submittedName>
</protein>
<evidence type="ECO:0000313" key="6">
    <source>
        <dbReference type="Proteomes" id="UP000655589"/>
    </source>
</evidence>
<comment type="caution">
    <text evidence="5">The sequence shown here is derived from an EMBL/GenBank/DDBJ whole genome shotgun (WGS) entry which is preliminary data.</text>
</comment>
<keyword evidence="6" id="KW-1185">Reference proteome</keyword>
<dbReference type="Pfam" id="PF00196">
    <property type="entry name" value="GerE"/>
    <property type="match status" value="1"/>
</dbReference>
<keyword evidence="3" id="KW-0804">Transcription</keyword>
<feature type="domain" description="HTH luxR-type" evidence="4">
    <location>
        <begin position="348"/>
        <end position="413"/>
    </location>
</feature>
<dbReference type="GO" id="GO:0006355">
    <property type="term" value="P:regulation of DNA-templated transcription"/>
    <property type="evidence" value="ECO:0007669"/>
    <property type="project" value="InterPro"/>
</dbReference>
<dbReference type="SUPFAM" id="SSF55874">
    <property type="entry name" value="ATPase domain of HSP90 chaperone/DNA topoisomerase II/histidine kinase"/>
    <property type="match status" value="1"/>
</dbReference>
<dbReference type="PRINTS" id="PR00038">
    <property type="entry name" value="HTHLUXR"/>
</dbReference>
<evidence type="ECO:0000259" key="4">
    <source>
        <dbReference type="PROSITE" id="PS50043"/>
    </source>
</evidence>